<reference evidence="2 3" key="1">
    <citation type="journal article" date="2014" name="Proc. Natl. Acad. Sci. U.S.A.">
        <title>Functional characterization of flavobacteria rhodopsins reveals a unique class of light-driven chloride pump in bacteria.</title>
        <authorList>
            <person name="Yoshizawa S."/>
            <person name="Kumagai Y."/>
            <person name="Kim H."/>
            <person name="Ogura Y."/>
            <person name="Hayashi T."/>
            <person name="Iwasaki W."/>
            <person name="DeLong E.F."/>
            <person name="Kogure K."/>
        </authorList>
    </citation>
    <scope>NUCLEOTIDE SEQUENCE [LARGE SCALE GENOMIC DNA]</scope>
    <source>
        <strain evidence="2 3">S1-08</strain>
    </source>
</reference>
<evidence type="ECO:0000313" key="3">
    <source>
        <dbReference type="Proteomes" id="UP000031760"/>
    </source>
</evidence>
<dbReference type="CDD" id="cd16279">
    <property type="entry name" value="metallo-hydrolase-like_MBL-fold"/>
    <property type="match status" value="1"/>
</dbReference>
<gene>
    <name evidence="2" type="ORF">NMS_2510</name>
</gene>
<protein>
    <submittedName>
        <fullName evidence="2">Metal-dependent hydrolases of the beta-lactamase superfamily I</fullName>
    </submittedName>
</protein>
<dbReference type="PANTHER" id="PTHR42663:SF6">
    <property type="entry name" value="HYDROLASE C777.06C-RELATED"/>
    <property type="match status" value="1"/>
</dbReference>
<dbReference type="STRING" id="1454201.NMS_2510"/>
<dbReference type="GO" id="GO:0016787">
    <property type="term" value="F:hydrolase activity"/>
    <property type="evidence" value="ECO:0007669"/>
    <property type="project" value="UniProtKB-KW"/>
</dbReference>
<keyword evidence="2" id="KW-0378">Hydrolase</keyword>
<name>W8VRW6_9FLAO</name>
<proteinExistence type="predicted"/>
<dbReference type="SMART" id="SM00849">
    <property type="entry name" value="Lactamase_B"/>
    <property type="match status" value="1"/>
</dbReference>
<evidence type="ECO:0000313" key="2">
    <source>
        <dbReference type="EMBL" id="BAO56519.1"/>
    </source>
</evidence>
<dbReference type="PANTHER" id="PTHR42663">
    <property type="entry name" value="HYDROLASE C777.06C-RELATED-RELATED"/>
    <property type="match status" value="1"/>
</dbReference>
<dbReference type="Gene3D" id="3.60.15.10">
    <property type="entry name" value="Ribonuclease Z/Hydroxyacylglutathione hydrolase-like"/>
    <property type="match status" value="1"/>
</dbReference>
<evidence type="ECO:0000259" key="1">
    <source>
        <dbReference type="SMART" id="SM00849"/>
    </source>
</evidence>
<sequence>MKVKITILGTGTSQGIPVIGSDHPVCKSEDPRDKRLRVSCAIEVNDKRFIVDCGPDFRQQMLTNQIDRFDALLFTHEHADHTAGLDDLRPFFFRQGAIQCYMSSRVQRSLQERFHYMMATSNKYPGVADLDVHLFDDDNFVVEGITVIPVQADHGLLPVHGFRIENFAYMTDVKTIEEDQKEKLKGLDVLVVNALRYETHRTHLNVEEALELVRELAPKRTYFTHISHHLGFHADVEKTLPENVFLAYDNLQITTDS</sequence>
<dbReference type="OrthoDB" id="9781189at2"/>
<dbReference type="EMBL" id="AP014548">
    <property type="protein sequence ID" value="BAO56519.1"/>
    <property type="molecule type" value="Genomic_DNA"/>
</dbReference>
<dbReference type="KEGG" id="nmf:NMS_2510"/>
<feature type="domain" description="Metallo-beta-lactamase" evidence="1">
    <location>
        <begin position="36"/>
        <end position="225"/>
    </location>
</feature>
<dbReference type="Pfam" id="PF12706">
    <property type="entry name" value="Lactamase_B_2"/>
    <property type="match status" value="1"/>
</dbReference>
<dbReference type="HOGENOM" id="CLU_044538_2_1_10"/>
<accession>W8VRW6</accession>
<dbReference type="SUPFAM" id="SSF56281">
    <property type="entry name" value="Metallo-hydrolase/oxidoreductase"/>
    <property type="match status" value="1"/>
</dbReference>
<dbReference type="RefSeq" id="WP_041497016.1">
    <property type="nucleotide sequence ID" value="NZ_AP014548.1"/>
</dbReference>
<dbReference type="InterPro" id="IPR036866">
    <property type="entry name" value="RibonucZ/Hydroxyglut_hydro"/>
</dbReference>
<keyword evidence="3" id="KW-1185">Reference proteome</keyword>
<dbReference type="AlphaFoldDB" id="W8VRW6"/>
<dbReference type="InterPro" id="IPR001279">
    <property type="entry name" value="Metallo-B-lactamas"/>
</dbReference>
<organism evidence="2 3">
    <name type="scientific">Nonlabens marinus S1-08</name>
    <dbReference type="NCBI Taxonomy" id="1454201"/>
    <lineage>
        <taxon>Bacteria</taxon>
        <taxon>Pseudomonadati</taxon>
        <taxon>Bacteroidota</taxon>
        <taxon>Flavobacteriia</taxon>
        <taxon>Flavobacteriales</taxon>
        <taxon>Flavobacteriaceae</taxon>
        <taxon>Nonlabens</taxon>
    </lineage>
</organism>
<dbReference type="Proteomes" id="UP000031760">
    <property type="component" value="Chromosome"/>
</dbReference>